<evidence type="ECO:0000313" key="1">
    <source>
        <dbReference type="EMBL" id="AZV43654.1"/>
    </source>
</evidence>
<dbReference type="Proteomes" id="UP000283095">
    <property type="component" value="Chromosome"/>
</dbReference>
<gene>
    <name evidence="1" type="ORF">BAOM_3045</name>
</gene>
<accession>A0A3Q9RPB3</accession>
<dbReference type="RefSeq" id="WP_127760787.1">
    <property type="nucleotide sequence ID" value="NZ_CP026095.1"/>
</dbReference>
<dbReference type="EMBL" id="CP026095">
    <property type="protein sequence ID" value="AZV43654.1"/>
    <property type="molecule type" value="Genomic_DNA"/>
</dbReference>
<organism evidence="1 2">
    <name type="scientific">Peribacillus asahii</name>
    <dbReference type="NCBI Taxonomy" id="228899"/>
    <lineage>
        <taxon>Bacteria</taxon>
        <taxon>Bacillati</taxon>
        <taxon>Bacillota</taxon>
        <taxon>Bacilli</taxon>
        <taxon>Bacillales</taxon>
        <taxon>Bacillaceae</taxon>
        <taxon>Peribacillus</taxon>
    </lineage>
</organism>
<evidence type="ECO:0000313" key="2">
    <source>
        <dbReference type="Proteomes" id="UP000283095"/>
    </source>
</evidence>
<name>A0A3Q9RPB3_9BACI</name>
<proteinExistence type="predicted"/>
<dbReference type="AlphaFoldDB" id="A0A3Q9RPB3"/>
<protein>
    <submittedName>
        <fullName evidence="1">Uncharacterized protein</fullName>
    </submittedName>
</protein>
<sequence length="82" mass="9800">MYVYRIVEEEINEEMEDGFATDFSYVTHEQKFSEVEFEDMCKKAITMSEEKTVYSFYLIKILCSEFGFEKLNPVASFQYTIE</sequence>
<dbReference type="KEGG" id="pasa:BAOM_3045"/>
<reference evidence="1 2" key="1">
    <citation type="submission" date="2018-01" db="EMBL/GenBank/DDBJ databases">
        <title>Bacillus asahii Genome sequencing and assembly.</title>
        <authorList>
            <person name="Jiang H."/>
            <person name="Feng Y."/>
            <person name="Zhao F."/>
            <person name="Lin X."/>
        </authorList>
    </citation>
    <scope>NUCLEOTIDE SEQUENCE [LARGE SCALE GENOMIC DNA]</scope>
    <source>
        <strain evidence="1 2">OM18</strain>
    </source>
</reference>